<dbReference type="Proteomes" id="UP000326396">
    <property type="component" value="Linkage Group LG2"/>
</dbReference>
<dbReference type="OrthoDB" id="1728909at2759"/>
<dbReference type="AlphaFoldDB" id="A0A5N6NE00"/>
<feature type="region of interest" description="Disordered" evidence="1">
    <location>
        <begin position="84"/>
        <end position="145"/>
    </location>
</feature>
<sequence>MSYDDYSPAPFSGSFERSTSIDYSMPSTYATNETSPNMSSVVVGNTEHQPPEYSQRSVPTDPLADALPPVLSDVRPVVYSGNQITNRSWDPTGDQPAQGFSGLVHNNNSGYAGNLTADGDGEAQPPSLTGVGQRERSNNGVSDDIDTLNQMDYAGISLVGKRFKLVNPDAYYVEKDESPTDFP</sequence>
<comment type="caution">
    <text evidence="2">The sequence shown here is derived from an EMBL/GenBank/DDBJ whole genome shotgun (WGS) entry which is preliminary data.</text>
</comment>
<proteinExistence type="predicted"/>
<reference evidence="2 3" key="1">
    <citation type="submission" date="2019-05" db="EMBL/GenBank/DDBJ databases">
        <title>Mikania micrantha, genome provides insights into the molecular mechanism of rapid growth.</title>
        <authorList>
            <person name="Liu B."/>
        </authorList>
    </citation>
    <scope>NUCLEOTIDE SEQUENCE [LARGE SCALE GENOMIC DNA]</scope>
    <source>
        <strain evidence="2">NLD-2019</strain>
        <tissue evidence="2">Leaf</tissue>
    </source>
</reference>
<dbReference type="EMBL" id="SZYD01000012">
    <property type="protein sequence ID" value="KAD4586072.1"/>
    <property type="molecule type" value="Genomic_DNA"/>
</dbReference>
<evidence type="ECO:0000313" key="3">
    <source>
        <dbReference type="Proteomes" id="UP000326396"/>
    </source>
</evidence>
<feature type="region of interest" description="Disordered" evidence="1">
    <location>
        <begin position="25"/>
        <end position="69"/>
    </location>
</feature>
<keyword evidence="3" id="KW-1185">Reference proteome</keyword>
<evidence type="ECO:0000256" key="1">
    <source>
        <dbReference type="SAM" id="MobiDB-lite"/>
    </source>
</evidence>
<protein>
    <submittedName>
        <fullName evidence="2">Uncharacterized protein</fullName>
    </submittedName>
</protein>
<name>A0A5N6NE00_9ASTR</name>
<feature type="compositionally biased region" description="Polar residues" evidence="1">
    <location>
        <begin position="25"/>
        <end position="58"/>
    </location>
</feature>
<organism evidence="2 3">
    <name type="scientific">Mikania micrantha</name>
    <name type="common">bitter vine</name>
    <dbReference type="NCBI Taxonomy" id="192012"/>
    <lineage>
        <taxon>Eukaryota</taxon>
        <taxon>Viridiplantae</taxon>
        <taxon>Streptophyta</taxon>
        <taxon>Embryophyta</taxon>
        <taxon>Tracheophyta</taxon>
        <taxon>Spermatophyta</taxon>
        <taxon>Magnoliopsida</taxon>
        <taxon>eudicotyledons</taxon>
        <taxon>Gunneridae</taxon>
        <taxon>Pentapetalae</taxon>
        <taxon>asterids</taxon>
        <taxon>campanulids</taxon>
        <taxon>Asterales</taxon>
        <taxon>Asteraceae</taxon>
        <taxon>Asteroideae</taxon>
        <taxon>Heliantheae alliance</taxon>
        <taxon>Eupatorieae</taxon>
        <taxon>Mikania</taxon>
    </lineage>
</organism>
<evidence type="ECO:0000313" key="2">
    <source>
        <dbReference type="EMBL" id="KAD4586072.1"/>
    </source>
</evidence>
<feature type="region of interest" description="Disordered" evidence="1">
    <location>
        <begin position="1"/>
        <end position="20"/>
    </location>
</feature>
<gene>
    <name evidence="2" type="ORF">E3N88_23673</name>
</gene>
<accession>A0A5N6NE00</accession>